<dbReference type="RefSeq" id="WP_189004924.1">
    <property type="nucleotide sequence ID" value="NZ_BMPP01000003.1"/>
</dbReference>
<evidence type="ECO:0000313" key="2">
    <source>
        <dbReference type="Proteomes" id="UP000647587"/>
    </source>
</evidence>
<accession>A0ABQ2EMP0</accession>
<organism evidence="1 2">
    <name type="scientific">Deinococcus malanensis</name>
    <dbReference type="NCBI Taxonomy" id="1706855"/>
    <lineage>
        <taxon>Bacteria</taxon>
        <taxon>Thermotogati</taxon>
        <taxon>Deinococcota</taxon>
        <taxon>Deinococci</taxon>
        <taxon>Deinococcales</taxon>
        <taxon>Deinococcaceae</taxon>
        <taxon>Deinococcus</taxon>
    </lineage>
</organism>
<comment type="caution">
    <text evidence="1">The sequence shown here is derived from an EMBL/GenBank/DDBJ whole genome shotgun (WGS) entry which is preliminary data.</text>
</comment>
<gene>
    <name evidence="1" type="ORF">GCM10008955_08610</name>
</gene>
<dbReference type="EMBL" id="BMPP01000003">
    <property type="protein sequence ID" value="GGK17376.1"/>
    <property type="molecule type" value="Genomic_DNA"/>
</dbReference>
<reference evidence="2" key="1">
    <citation type="journal article" date="2019" name="Int. J. Syst. Evol. Microbiol.">
        <title>The Global Catalogue of Microorganisms (GCM) 10K type strain sequencing project: providing services to taxonomists for standard genome sequencing and annotation.</title>
        <authorList>
            <consortium name="The Broad Institute Genomics Platform"/>
            <consortium name="The Broad Institute Genome Sequencing Center for Infectious Disease"/>
            <person name="Wu L."/>
            <person name="Ma J."/>
        </authorList>
    </citation>
    <scope>NUCLEOTIDE SEQUENCE [LARGE SCALE GENOMIC DNA]</scope>
    <source>
        <strain evidence="2">JCM 30331</strain>
    </source>
</reference>
<sequence length="94" mass="10428">MRVIDALRIEAHKLRDQASQQAGTGAVYAAGEASRAAAGLGELINRLEAVPEWQARQATEDHAYWLGLEDPQTPAARWEATACLRALCWRQRQD</sequence>
<protein>
    <submittedName>
        <fullName evidence="1">Uncharacterized protein</fullName>
    </submittedName>
</protein>
<proteinExistence type="predicted"/>
<dbReference type="Proteomes" id="UP000647587">
    <property type="component" value="Unassembled WGS sequence"/>
</dbReference>
<evidence type="ECO:0000313" key="1">
    <source>
        <dbReference type="EMBL" id="GGK17376.1"/>
    </source>
</evidence>
<name>A0ABQ2EMP0_9DEIO</name>
<keyword evidence="2" id="KW-1185">Reference proteome</keyword>